<feature type="chain" id="PRO_5045529125" evidence="1">
    <location>
        <begin position="25"/>
        <end position="74"/>
    </location>
</feature>
<reference evidence="2 3" key="1">
    <citation type="submission" date="2023-09" db="EMBL/GenBank/DDBJ databases">
        <title>Whole genome shotgun sequencing (WGS) of Bosea sp. ZW T0_25, isolated from stored onions (Allium cepa).</title>
        <authorList>
            <person name="Stoll D.A."/>
            <person name="Huch M."/>
        </authorList>
    </citation>
    <scope>NUCLEOTIDE SEQUENCE [LARGE SCALE GENOMIC DNA]</scope>
    <source>
        <strain evidence="2 3">ZW T0_25</strain>
    </source>
</reference>
<comment type="caution">
    <text evidence="2">The sequence shown here is derived from an EMBL/GenBank/DDBJ whole genome shotgun (WGS) entry which is preliminary data.</text>
</comment>
<evidence type="ECO:0000313" key="2">
    <source>
        <dbReference type="EMBL" id="MDU0340550.1"/>
    </source>
</evidence>
<organism evidence="2 3">
    <name type="scientific">Bosea rubneri</name>
    <dbReference type="NCBI Taxonomy" id="3075434"/>
    <lineage>
        <taxon>Bacteria</taxon>
        <taxon>Pseudomonadati</taxon>
        <taxon>Pseudomonadota</taxon>
        <taxon>Alphaproteobacteria</taxon>
        <taxon>Hyphomicrobiales</taxon>
        <taxon>Boseaceae</taxon>
        <taxon>Bosea</taxon>
    </lineage>
</organism>
<accession>A0ABU3S6Y1</accession>
<name>A0ABU3S6Y1_9HYPH</name>
<keyword evidence="3" id="KW-1185">Reference proteome</keyword>
<protein>
    <submittedName>
        <fullName evidence="2">Uncharacterized protein</fullName>
    </submittedName>
</protein>
<evidence type="ECO:0000256" key="1">
    <source>
        <dbReference type="SAM" id="SignalP"/>
    </source>
</evidence>
<proteinExistence type="predicted"/>
<dbReference type="Proteomes" id="UP001254257">
    <property type="component" value="Unassembled WGS sequence"/>
</dbReference>
<feature type="signal peptide" evidence="1">
    <location>
        <begin position="1"/>
        <end position="24"/>
    </location>
</feature>
<keyword evidence="1" id="KW-0732">Signal</keyword>
<dbReference type="RefSeq" id="WP_316018417.1">
    <property type="nucleotide sequence ID" value="NZ_JAWDID010000014.1"/>
</dbReference>
<sequence length="74" mass="8318">MTVQRIFLAAGLLAMWGLTLEAKAAELGAESIVHEQAQSARALAEQSQYRAYHQRFKDLELRHPVAPTELPHHN</sequence>
<dbReference type="EMBL" id="JAWDID010000014">
    <property type="protein sequence ID" value="MDU0340550.1"/>
    <property type="molecule type" value="Genomic_DNA"/>
</dbReference>
<evidence type="ECO:0000313" key="3">
    <source>
        <dbReference type="Proteomes" id="UP001254257"/>
    </source>
</evidence>
<gene>
    <name evidence="2" type="ORF">RKE40_11680</name>
</gene>